<evidence type="ECO:0000313" key="2">
    <source>
        <dbReference type="Proteomes" id="UP000319499"/>
    </source>
</evidence>
<proteinExistence type="predicted"/>
<name>A0A563DF99_9FLAO</name>
<evidence type="ECO:0000313" key="1">
    <source>
        <dbReference type="EMBL" id="TWP28444.1"/>
    </source>
</evidence>
<dbReference type="EMBL" id="SELH01000018">
    <property type="protein sequence ID" value="TWP28444.1"/>
    <property type="molecule type" value="Genomic_DNA"/>
</dbReference>
<protein>
    <submittedName>
        <fullName evidence="1">Uncharacterized protein</fullName>
    </submittedName>
</protein>
<keyword evidence="2" id="KW-1185">Reference proteome</keyword>
<dbReference type="InterPro" id="IPR027417">
    <property type="entry name" value="P-loop_NTPase"/>
</dbReference>
<gene>
    <name evidence="1" type="ORF">ETU09_05835</name>
</gene>
<accession>A0A563DF99</accession>
<dbReference type="Gene3D" id="3.40.50.300">
    <property type="entry name" value="P-loop containing nucleotide triphosphate hydrolases"/>
    <property type="match status" value="1"/>
</dbReference>
<organism evidence="1 2">
    <name type="scientific">Apibacter muscae</name>
    <dbReference type="NCBI Taxonomy" id="2509004"/>
    <lineage>
        <taxon>Bacteria</taxon>
        <taxon>Pseudomonadati</taxon>
        <taxon>Bacteroidota</taxon>
        <taxon>Flavobacteriia</taxon>
        <taxon>Flavobacteriales</taxon>
        <taxon>Weeksellaceae</taxon>
        <taxon>Apibacter</taxon>
    </lineage>
</organism>
<reference evidence="1 2" key="1">
    <citation type="submission" date="2019-02" db="EMBL/GenBank/DDBJ databases">
        <title>Apibacter muscae sp. nov.: a novel member of the house fly microbiota.</title>
        <authorList>
            <person name="Park R."/>
        </authorList>
    </citation>
    <scope>NUCLEOTIDE SEQUENCE [LARGE SCALE GENOMIC DNA]</scope>
    <source>
        <strain evidence="1 2">AL1</strain>
    </source>
</reference>
<dbReference type="Proteomes" id="UP000319499">
    <property type="component" value="Unassembled WGS sequence"/>
</dbReference>
<dbReference type="Gene3D" id="3.30.420.240">
    <property type="match status" value="1"/>
</dbReference>
<dbReference type="Pfam" id="PF03237">
    <property type="entry name" value="Terminase_6N"/>
    <property type="match status" value="1"/>
</dbReference>
<dbReference type="RefSeq" id="WP_146292496.1">
    <property type="nucleotide sequence ID" value="NZ_SELH01000018.1"/>
</dbReference>
<dbReference type="OrthoDB" id="924847at2"/>
<comment type="caution">
    <text evidence="1">The sequence shown here is derived from an EMBL/GenBank/DDBJ whole genome shotgun (WGS) entry which is preliminary data.</text>
</comment>
<dbReference type="AlphaFoldDB" id="A0A563DF99"/>
<sequence length="520" mass="59944">MFNDTKIEIIKPQAGYQTTALSSPADIVIGGGAAGAGKTFSLLLEPLRHIHIANFGAVCFRRTTKQIRNEGGLWDASKKIYQKIQNSRSKETTLEWKFESGAKVNFSHLEYEDNIYDWQGAEIALIMFDELTHFTKKMFLYMLSRNRSTCGVDPYIRATCNPDPDSWVADFIEWWVDQDPNSPTYGLPIPERQGVLRYVCVENNNFIWGATREEVYERCKGFIDQEIEKSKGIVDKKHFIKSVTFIGGSVYENAELLRTNPSYLGSLNMQSTEEKDRLLGGNWKQSQKGNDIYDFRKFLDIFTNSYVPEGEKYITTDIALKGSDVFTIYVWSGKRLIDFYSMEKSKGNQVIDLIKQVAYTWNISFSNILFDNDGVGQFIDGFIEGAREFNNGSSPLPNNMTKEKENYNHLKSQCYFNSGNAVNNGEYYIPPEVASKPFDRKMTLRERLIWERKAIKRNKPDSDGKLSVIKKEEMKNYLGGKSPDALDGFMMREWWEFNVNQIAKIYSWSNRRNSLLDDFE</sequence>